<dbReference type="SUPFAM" id="SSF51445">
    <property type="entry name" value="(Trans)glycosidases"/>
    <property type="match status" value="1"/>
</dbReference>
<reference evidence="12 13" key="2">
    <citation type="journal article" date="2010" name="Stand. Genomic Sci.">
        <title>Complete genome sequence of Desulfohalobium retbaense type strain (HR(100)).</title>
        <authorList>
            <person name="Spring S."/>
            <person name="Nolan M."/>
            <person name="Lapidus A."/>
            <person name="Glavina Del Rio T."/>
            <person name="Copeland A."/>
            <person name="Tice H."/>
            <person name="Cheng J.F."/>
            <person name="Lucas S."/>
            <person name="Land M."/>
            <person name="Chen F."/>
            <person name="Bruce D."/>
            <person name="Goodwin L."/>
            <person name="Pitluck S."/>
            <person name="Ivanova N."/>
            <person name="Mavromatis K."/>
            <person name="Mikhailova N."/>
            <person name="Pati A."/>
            <person name="Chen A."/>
            <person name="Palaniappan K."/>
            <person name="Hauser L."/>
            <person name="Chang Y.J."/>
            <person name="Jeffries C.D."/>
            <person name="Munk C."/>
            <person name="Kiss H."/>
            <person name="Chain P."/>
            <person name="Han C."/>
            <person name="Brettin T."/>
            <person name="Detter J.C."/>
            <person name="Schuler E."/>
            <person name="Goker M."/>
            <person name="Rohde M."/>
            <person name="Bristow J."/>
            <person name="Eisen J.A."/>
            <person name="Markowitz V."/>
            <person name="Hugenholtz P."/>
            <person name="Kyrpides N.C."/>
            <person name="Klenk H.P."/>
        </authorList>
    </citation>
    <scope>NUCLEOTIDE SEQUENCE [LARGE SCALE GENOMIC DNA]</scope>
    <source>
        <strain evidence="13">ATCC 49802 / DSM 20745 / S 6022</strain>
    </source>
</reference>
<dbReference type="Pfam" id="PF00232">
    <property type="entry name" value="Glyco_hydro_1"/>
    <property type="match status" value="1"/>
</dbReference>
<proteinExistence type="inferred from homology"/>
<dbReference type="PANTHER" id="PTHR10353:SF36">
    <property type="entry name" value="LP05116P"/>
    <property type="match status" value="1"/>
</dbReference>
<evidence type="ECO:0000256" key="11">
    <source>
        <dbReference type="RuleBase" id="RU361175"/>
    </source>
</evidence>
<dbReference type="PRINTS" id="PR00131">
    <property type="entry name" value="GLHYDRLASE1"/>
</dbReference>
<dbReference type="EMBL" id="CP001823">
    <property type="protein sequence ID" value="ACZ37931.1"/>
    <property type="molecule type" value="Genomic_DNA"/>
</dbReference>
<dbReference type="InterPro" id="IPR033132">
    <property type="entry name" value="GH_1_N_CS"/>
</dbReference>
<dbReference type="FunFam" id="3.20.20.80:FF:000004">
    <property type="entry name" value="Beta-glucosidase 6-phospho-beta-glucosidase"/>
    <property type="match status" value="1"/>
</dbReference>
<evidence type="ECO:0000256" key="7">
    <source>
        <dbReference type="ARBA" id="ARBA00023295"/>
    </source>
</evidence>
<gene>
    <name evidence="12" type="ordered locus">Sthe_0493</name>
</gene>
<organism evidence="12 13">
    <name type="scientific">Sphaerobacter thermophilus (strain ATCC 49802 / DSM 20745 / KCCM 41009 / NCIMB 13125 / S 6022)</name>
    <dbReference type="NCBI Taxonomy" id="479434"/>
    <lineage>
        <taxon>Bacteria</taxon>
        <taxon>Pseudomonadati</taxon>
        <taxon>Thermomicrobiota</taxon>
        <taxon>Thermomicrobia</taxon>
        <taxon>Sphaerobacterales</taxon>
        <taxon>Sphaerobacterineae</taxon>
        <taxon>Sphaerobacteraceae</taxon>
        <taxon>Sphaerobacter</taxon>
    </lineage>
</organism>
<dbReference type="InterPro" id="IPR001360">
    <property type="entry name" value="Glyco_hydro_1"/>
</dbReference>
<keyword evidence="7 11" id="KW-0326">Glycosidase</keyword>
<dbReference type="GO" id="GO:0005829">
    <property type="term" value="C:cytosol"/>
    <property type="evidence" value="ECO:0007669"/>
    <property type="project" value="TreeGrafter"/>
</dbReference>
<dbReference type="Gene3D" id="3.20.20.80">
    <property type="entry name" value="Glycosidases"/>
    <property type="match status" value="1"/>
</dbReference>
<feature type="binding site" evidence="10">
    <location>
        <position position="24"/>
    </location>
    <ligand>
        <name>substrate</name>
    </ligand>
</feature>
<dbReference type="Proteomes" id="UP000002027">
    <property type="component" value="Chromosome 1"/>
</dbReference>
<comment type="similarity">
    <text evidence="2 11">Belongs to the glycosyl hydrolase 1 family.</text>
</comment>
<dbReference type="CAZy" id="GH1">
    <property type="family name" value="Glycoside Hydrolase Family 1"/>
</dbReference>
<feature type="binding site" evidence="10">
    <location>
        <begin position="424"/>
        <end position="425"/>
    </location>
    <ligand>
        <name>substrate</name>
    </ligand>
</feature>
<evidence type="ECO:0000256" key="3">
    <source>
        <dbReference type="ARBA" id="ARBA00012744"/>
    </source>
</evidence>
<evidence type="ECO:0000313" key="12">
    <source>
        <dbReference type="EMBL" id="ACZ37931.1"/>
    </source>
</evidence>
<keyword evidence="6" id="KW-0119">Carbohydrate metabolism</keyword>
<evidence type="ECO:0000256" key="1">
    <source>
        <dbReference type="ARBA" id="ARBA00000448"/>
    </source>
</evidence>
<evidence type="ECO:0000256" key="2">
    <source>
        <dbReference type="ARBA" id="ARBA00010838"/>
    </source>
</evidence>
<sequence length="464" mass="51569">MADQIHRREFPEGFKWGVATSAYQIEGAWDEDGKGQSIWDTYAHTPGKIRDGSTGDIANDHYHRYKEDVALMKEMGANAYRFSICWPRIFPEGTGTPNPKGLDFYNRLVGELLAAGIEPFPTLYHWDLPQALQDKGGWQNRDTPVAFAHYAGYVAEQLSDQVRHFFTTNEIQSFADGGHRGVDTHVAGGELHLEAAPGLRLPPGELNQVRHHAVLGHGLAVHAIHAMGKPGTQCGPAEVISIAVPLIESDEHIKAAEVATRELNAPFLTVILEGRYTDAYLEKAGKDAPRFTPEDLATISEPVDFVGINVYKPNIYVLASDTTPGYRAIPYSASHPKMFSDWHMLGPEALYWGPKMVQSLWGAPAIYITENGCAAADELAADGNVYDTDRIMFLRNSLTQLQRATAEGVPVKGYFLWSMMDNFEWMNGYGDRFGIVYVDFDTQQRIPKMSASFFREVSMHNAVA</sequence>
<evidence type="ECO:0000256" key="5">
    <source>
        <dbReference type="ARBA" id="ARBA00023001"/>
    </source>
</evidence>
<dbReference type="PANTHER" id="PTHR10353">
    <property type="entry name" value="GLYCOSYL HYDROLASE"/>
    <property type="match status" value="1"/>
</dbReference>
<dbReference type="InterPro" id="IPR017853">
    <property type="entry name" value="GH"/>
</dbReference>
<feature type="active site" description="Proton donor" evidence="9">
    <location>
        <position position="170"/>
    </location>
</feature>
<accession>D1C7U8</accession>
<dbReference type="OrthoDB" id="9765195at2"/>
<name>D1C7U8_SPHTD</name>
<dbReference type="InParanoid" id="D1C7U8"/>
<dbReference type="GO" id="GO:0030245">
    <property type="term" value="P:cellulose catabolic process"/>
    <property type="evidence" value="ECO:0007669"/>
    <property type="project" value="UniProtKB-KW"/>
</dbReference>
<dbReference type="STRING" id="479434.Sthe_0493"/>
<evidence type="ECO:0000256" key="9">
    <source>
        <dbReference type="PIRSR" id="PIRSR617736-1"/>
    </source>
</evidence>
<dbReference type="PROSITE" id="PS00653">
    <property type="entry name" value="GLYCOSYL_HYDROL_F1_2"/>
    <property type="match status" value="1"/>
</dbReference>
<dbReference type="AlphaFoldDB" id="D1C7U8"/>
<reference evidence="13" key="1">
    <citation type="submission" date="2009-11" db="EMBL/GenBank/DDBJ databases">
        <title>The complete chromosome 1 of Sphaerobacter thermophilus DSM 20745.</title>
        <authorList>
            <person name="Lucas S."/>
            <person name="Copeland A."/>
            <person name="Lapidus A."/>
            <person name="Glavina del Rio T."/>
            <person name="Dalin E."/>
            <person name="Tice H."/>
            <person name="Bruce D."/>
            <person name="Goodwin L."/>
            <person name="Pitluck S."/>
            <person name="Kyrpides N."/>
            <person name="Mavromatis K."/>
            <person name="Ivanova N."/>
            <person name="Mikhailova N."/>
            <person name="LaButti K.M."/>
            <person name="Clum A."/>
            <person name="Sun H.I."/>
            <person name="Brettin T."/>
            <person name="Detter J.C."/>
            <person name="Han C."/>
            <person name="Larimer F."/>
            <person name="Land M."/>
            <person name="Hauser L."/>
            <person name="Markowitz V."/>
            <person name="Cheng J.F."/>
            <person name="Hugenholtz P."/>
            <person name="Woyke T."/>
            <person name="Wu D."/>
            <person name="Steenblock K."/>
            <person name="Schneider S."/>
            <person name="Pukall R."/>
            <person name="Goeker M."/>
            <person name="Klenk H.P."/>
            <person name="Eisen J.A."/>
        </authorList>
    </citation>
    <scope>NUCLEOTIDE SEQUENCE [LARGE SCALE GENOMIC DNA]</scope>
    <source>
        <strain evidence="13">ATCC 49802 / DSM 20745 / S 6022</strain>
    </source>
</reference>
<keyword evidence="8" id="KW-0624">Polysaccharide degradation</keyword>
<evidence type="ECO:0000313" key="13">
    <source>
        <dbReference type="Proteomes" id="UP000002027"/>
    </source>
</evidence>
<feature type="binding site" evidence="10">
    <location>
        <position position="311"/>
    </location>
    <ligand>
        <name>substrate</name>
    </ligand>
</feature>
<comment type="catalytic activity">
    <reaction evidence="1 11">
        <text>Hydrolysis of terminal, non-reducing beta-D-glucosyl residues with release of beta-D-glucose.</text>
        <dbReference type="EC" id="3.2.1.21"/>
    </reaction>
</comment>
<protein>
    <recommendedName>
        <fullName evidence="3 11">Beta-glucosidase</fullName>
        <ecNumber evidence="3 11">3.2.1.21</ecNumber>
    </recommendedName>
</protein>
<feature type="binding site" evidence="10">
    <location>
        <position position="417"/>
    </location>
    <ligand>
        <name>substrate</name>
    </ligand>
</feature>
<evidence type="ECO:0000256" key="4">
    <source>
        <dbReference type="ARBA" id="ARBA00022801"/>
    </source>
</evidence>
<dbReference type="FunCoup" id="D1C7U8">
    <property type="interactions" value="208"/>
</dbReference>
<dbReference type="EC" id="3.2.1.21" evidence="3 11"/>
<keyword evidence="13" id="KW-1185">Reference proteome</keyword>
<feature type="active site" description="Nucleophile" evidence="9">
    <location>
        <position position="370"/>
    </location>
</feature>
<dbReference type="NCBIfam" id="TIGR03356">
    <property type="entry name" value="BGL"/>
    <property type="match status" value="1"/>
</dbReference>
<dbReference type="eggNOG" id="COG2723">
    <property type="taxonomic scope" value="Bacteria"/>
</dbReference>
<dbReference type="RefSeq" id="WP_012870978.1">
    <property type="nucleotide sequence ID" value="NC_013523.1"/>
</dbReference>
<evidence type="ECO:0000256" key="10">
    <source>
        <dbReference type="PIRSR" id="PIRSR617736-2"/>
    </source>
</evidence>
<dbReference type="HOGENOM" id="CLU_001859_1_0_0"/>
<keyword evidence="5" id="KW-0136">Cellulose degradation</keyword>
<keyword evidence="4 11" id="KW-0378">Hydrolase</keyword>
<dbReference type="GO" id="GO:0008422">
    <property type="term" value="F:beta-glucosidase activity"/>
    <property type="evidence" value="ECO:0007669"/>
    <property type="project" value="UniProtKB-EC"/>
</dbReference>
<dbReference type="KEGG" id="sti:Sthe_0493"/>
<evidence type="ECO:0000256" key="6">
    <source>
        <dbReference type="ARBA" id="ARBA00023277"/>
    </source>
</evidence>
<feature type="binding site" evidence="10">
    <location>
        <position position="125"/>
    </location>
    <ligand>
        <name>substrate</name>
    </ligand>
</feature>
<dbReference type="InterPro" id="IPR017736">
    <property type="entry name" value="Glyco_hydro_1_beta-glucosidase"/>
</dbReference>
<feature type="binding site" evidence="10">
    <location>
        <position position="169"/>
    </location>
    <ligand>
        <name>substrate</name>
    </ligand>
</feature>
<evidence type="ECO:0000256" key="8">
    <source>
        <dbReference type="ARBA" id="ARBA00023326"/>
    </source>
</evidence>